<evidence type="ECO:0000256" key="7">
    <source>
        <dbReference type="ARBA" id="ARBA00023136"/>
    </source>
</evidence>
<evidence type="ECO:0000313" key="9">
    <source>
        <dbReference type="EMBL" id="GMG85037.1"/>
    </source>
</evidence>
<gene>
    <name evidence="9" type="ORF">LNKW23_42530</name>
</gene>
<accession>A0ABQ6LSI5</accession>
<dbReference type="SUPFAM" id="SSF81345">
    <property type="entry name" value="ABC transporter involved in vitamin B12 uptake, BtuC"/>
    <property type="match status" value="1"/>
</dbReference>
<feature type="transmembrane region" description="Helical" evidence="8">
    <location>
        <begin position="222"/>
        <end position="255"/>
    </location>
</feature>
<dbReference type="PROSITE" id="PS51257">
    <property type="entry name" value="PROKAR_LIPOPROTEIN"/>
    <property type="match status" value="1"/>
</dbReference>
<comment type="similarity">
    <text evidence="2">Belongs to the binding-protein-dependent transport system permease family. FecCD subfamily.</text>
</comment>
<feature type="transmembrane region" description="Helical" evidence="8">
    <location>
        <begin position="69"/>
        <end position="94"/>
    </location>
</feature>
<feature type="transmembrane region" description="Helical" evidence="8">
    <location>
        <begin position="37"/>
        <end position="57"/>
    </location>
</feature>
<dbReference type="Gene3D" id="1.10.3470.10">
    <property type="entry name" value="ABC transporter involved in vitamin B12 uptake, BtuC"/>
    <property type="match status" value="1"/>
</dbReference>
<feature type="transmembrane region" description="Helical" evidence="8">
    <location>
        <begin position="288"/>
        <end position="309"/>
    </location>
</feature>
<dbReference type="InterPro" id="IPR037294">
    <property type="entry name" value="ABC_BtuC-like"/>
</dbReference>
<proteinExistence type="inferred from homology"/>
<sequence length="314" mass="32777">MAHRGLAILAAALALSCLVYLVIGVRGNWGFVLALRAERLAALLLVAASVAVATQIFQTVSGNRILTPAIVGFDALYILIQSVLVLAIGGLAAAQLPEIGRFLGETAILALAAVALFAALLRGAAGDVQRMVLAGIVLGVMFRSLTAFVQRLIDPNEFAAVQIASFARFNRIEAGPLWIAMAVGAAALAGAWAMRHRLDVMALGRDHAISLGLDHRRMLMTALVLVALLTATATALVGPLAFFGLLVTSLAHLVLRDHRHAVLMPGAALIAGIVLIAGQTVFERALGLAATLGVVVEFLGGLVFLALLLGRGWR</sequence>
<evidence type="ECO:0000256" key="1">
    <source>
        <dbReference type="ARBA" id="ARBA00004651"/>
    </source>
</evidence>
<dbReference type="RefSeq" id="WP_285674264.1">
    <property type="nucleotide sequence ID" value="NZ_BSYI01000049.1"/>
</dbReference>
<keyword evidence="3" id="KW-0813">Transport</keyword>
<keyword evidence="6 8" id="KW-1133">Transmembrane helix</keyword>
<keyword evidence="7 8" id="KW-0472">Membrane</keyword>
<feature type="transmembrane region" description="Helical" evidence="8">
    <location>
        <begin position="131"/>
        <end position="153"/>
    </location>
</feature>
<dbReference type="InterPro" id="IPR000522">
    <property type="entry name" value="ABC_transptr_permease_BtuC"/>
</dbReference>
<reference evidence="9 10" key="1">
    <citation type="submission" date="2023-04" db="EMBL/GenBank/DDBJ databases">
        <title>Marinoamorphus aggregata gen. nov., sp. Nov., isolate from tissue of brittle star Ophioplocus japonicus.</title>
        <authorList>
            <person name="Kawano K."/>
            <person name="Sawayama S."/>
            <person name="Nakagawa S."/>
        </authorList>
    </citation>
    <scope>NUCLEOTIDE SEQUENCE [LARGE SCALE GENOMIC DNA]</scope>
    <source>
        <strain evidence="9 10">NKW23</strain>
    </source>
</reference>
<evidence type="ECO:0000256" key="8">
    <source>
        <dbReference type="SAM" id="Phobius"/>
    </source>
</evidence>
<name>A0ABQ6LSI5_9RHOB</name>
<keyword evidence="5 8" id="KW-0812">Transmembrane</keyword>
<evidence type="ECO:0000313" key="10">
    <source>
        <dbReference type="Proteomes" id="UP001239909"/>
    </source>
</evidence>
<protein>
    <submittedName>
        <fullName evidence="9">Iron chelate uptake ABC transporter family permease subunit</fullName>
    </submittedName>
</protein>
<evidence type="ECO:0000256" key="4">
    <source>
        <dbReference type="ARBA" id="ARBA00022475"/>
    </source>
</evidence>
<dbReference type="PANTHER" id="PTHR30472:SF19">
    <property type="entry name" value="PETROBACTIN IMPORT SYSTEM PERMEASE PROTEIN YCLO"/>
    <property type="match status" value="1"/>
</dbReference>
<keyword evidence="10" id="KW-1185">Reference proteome</keyword>
<dbReference type="EMBL" id="BSYI01000049">
    <property type="protein sequence ID" value="GMG85037.1"/>
    <property type="molecule type" value="Genomic_DNA"/>
</dbReference>
<feature type="transmembrane region" description="Helical" evidence="8">
    <location>
        <begin position="262"/>
        <end position="282"/>
    </location>
</feature>
<evidence type="ECO:0000256" key="5">
    <source>
        <dbReference type="ARBA" id="ARBA00022692"/>
    </source>
</evidence>
<keyword evidence="4" id="KW-1003">Cell membrane</keyword>
<comment type="caution">
    <text evidence="9">The sequence shown here is derived from an EMBL/GenBank/DDBJ whole genome shotgun (WGS) entry which is preliminary data.</text>
</comment>
<evidence type="ECO:0000256" key="6">
    <source>
        <dbReference type="ARBA" id="ARBA00022989"/>
    </source>
</evidence>
<evidence type="ECO:0000256" key="3">
    <source>
        <dbReference type="ARBA" id="ARBA00022448"/>
    </source>
</evidence>
<feature type="transmembrane region" description="Helical" evidence="8">
    <location>
        <begin position="6"/>
        <end position="25"/>
    </location>
</feature>
<dbReference type="Proteomes" id="UP001239909">
    <property type="component" value="Unassembled WGS sequence"/>
</dbReference>
<feature type="transmembrane region" description="Helical" evidence="8">
    <location>
        <begin position="106"/>
        <end position="125"/>
    </location>
</feature>
<feature type="transmembrane region" description="Helical" evidence="8">
    <location>
        <begin position="174"/>
        <end position="194"/>
    </location>
</feature>
<dbReference type="PANTHER" id="PTHR30472">
    <property type="entry name" value="FERRIC ENTEROBACTIN TRANSPORT SYSTEM PERMEASE PROTEIN"/>
    <property type="match status" value="1"/>
</dbReference>
<evidence type="ECO:0000256" key="2">
    <source>
        <dbReference type="ARBA" id="ARBA00007935"/>
    </source>
</evidence>
<comment type="subcellular location">
    <subcellularLocation>
        <location evidence="1">Cell membrane</location>
        <topology evidence="1">Multi-pass membrane protein</topology>
    </subcellularLocation>
</comment>
<organism evidence="9 10">
    <name type="scientific">Paralimibaculum aggregatum</name>
    <dbReference type="NCBI Taxonomy" id="3036245"/>
    <lineage>
        <taxon>Bacteria</taxon>
        <taxon>Pseudomonadati</taxon>
        <taxon>Pseudomonadota</taxon>
        <taxon>Alphaproteobacteria</taxon>
        <taxon>Rhodobacterales</taxon>
        <taxon>Paracoccaceae</taxon>
        <taxon>Paralimibaculum</taxon>
    </lineage>
</organism>
<dbReference type="Pfam" id="PF01032">
    <property type="entry name" value="FecCD"/>
    <property type="match status" value="1"/>
</dbReference>